<dbReference type="EMBL" id="DWUW01000152">
    <property type="protein sequence ID" value="HJD31355.1"/>
    <property type="molecule type" value="Genomic_DNA"/>
</dbReference>
<dbReference type="GO" id="GO:0003677">
    <property type="term" value="F:DNA binding"/>
    <property type="evidence" value="ECO:0007669"/>
    <property type="project" value="UniProtKB-KW"/>
</dbReference>
<proteinExistence type="predicted"/>
<gene>
    <name evidence="3" type="ORF">H9912_05370</name>
</gene>
<dbReference type="GO" id="GO:0005829">
    <property type="term" value="C:cytosol"/>
    <property type="evidence" value="ECO:0007669"/>
    <property type="project" value="TreeGrafter"/>
</dbReference>
<dbReference type="PROSITE" id="PS50943">
    <property type="entry name" value="HTH_CROC1"/>
    <property type="match status" value="1"/>
</dbReference>
<dbReference type="GO" id="GO:0003700">
    <property type="term" value="F:DNA-binding transcription factor activity"/>
    <property type="evidence" value="ECO:0007669"/>
    <property type="project" value="TreeGrafter"/>
</dbReference>
<dbReference type="CDD" id="cd00093">
    <property type="entry name" value="HTH_XRE"/>
    <property type="match status" value="1"/>
</dbReference>
<keyword evidence="1" id="KW-0238">DNA-binding</keyword>
<name>A0A9D2QZP1_9FIRM</name>
<evidence type="ECO:0000259" key="2">
    <source>
        <dbReference type="PROSITE" id="PS50943"/>
    </source>
</evidence>
<reference evidence="3" key="2">
    <citation type="submission" date="2021-04" db="EMBL/GenBank/DDBJ databases">
        <authorList>
            <person name="Gilroy R."/>
        </authorList>
    </citation>
    <scope>NUCLEOTIDE SEQUENCE</scope>
    <source>
        <strain evidence="3">ChiHjej8B7-25341</strain>
    </source>
</reference>
<comment type="caution">
    <text evidence="3">The sequence shown here is derived from an EMBL/GenBank/DDBJ whole genome shotgun (WGS) entry which is preliminary data.</text>
</comment>
<dbReference type="InterPro" id="IPR010982">
    <property type="entry name" value="Lambda_DNA-bd_dom_sf"/>
</dbReference>
<evidence type="ECO:0000313" key="4">
    <source>
        <dbReference type="Proteomes" id="UP000823851"/>
    </source>
</evidence>
<dbReference type="SUPFAM" id="SSF47413">
    <property type="entry name" value="lambda repressor-like DNA-binding domains"/>
    <property type="match status" value="1"/>
</dbReference>
<dbReference type="Gene3D" id="1.10.260.40">
    <property type="entry name" value="lambda repressor-like DNA-binding domains"/>
    <property type="match status" value="1"/>
</dbReference>
<dbReference type="Proteomes" id="UP000823851">
    <property type="component" value="Unassembled WGS sequence"/>
</dbReference>
<protein>
    <submittedName>
        <fullName evidence="3">Helix-turn-helix domain-containing protein</fullName>
    </submittedName>
</protein>
<reference evidence="3" key="1">
    <citation type="journal article" date="2021" name="PeerJ">
        <title>Extensive microbial diversity within the chicken gut microbiome revealed by metagenomics and culture.</title>
        <authorList>
            <person name="Gilroy R."/>
            <person name="Ravi A."/>
            <person name="Getino M."/>
            <person name="Pursley I."/>
            <person name="Horton D.L."/>
            <person name="Alikhan N.F."/>
            <person name="Baker D."/>
            <person name="Gharbi K."/>
            <person name="Hall N."/>
            <person name="Watson M."/>
            <person name="Adriaenssens E.M."/>
            <person name="Foster-Nyarko E."/>
            <person name="Jarju S."/>
            <person name="Secka A."/>
            <person name="Antonio M."/>
            <person name="Oren A."/>
            <person name="Chaudhuri R.R."/>
            <person name="La Ragione R."/>
            <person name="Hildebrand F."/>
            <person name="Pallen M.J."/>
        </authorList>
    </citation>
    <scope>NUCLEOTIDE SEQUENCE</scope>
    <source>
        <strain evidence="3">ChiHjej8B7-25341</strain>
    </source>
</reference>
<dbReference type="PANTHER" id="PTHR46797:SF1">
    <property type="entry name" value="METHYLPHOSPHONATE SYNTHASE"/>
    <property type="match status" value="1"/>
</dbReference>
<dbReference type="PANTHER" id="PTHR46797">
    <property type="entry name" value="HTH-TYPE TRANSCRIPTIONAL REGULATOR"/>
    <property type="match status" value="1"/>
</dbReference>
<dbReference type="SMART" id="SM00530">
    <property type="entry name" value="HTH_XRE"/>
    <property type="match status" value="1"/>
</dbReference>
<organism evidence="3 4">
    <name type="scientific">Candidatus Eisenbergiella stercorigallinarum</name>
    <dbReference type="NCBI Taxonomy" id="2838557"/>
    <lineage>
        <taxon>Bacteria</taxon>
        <taxon>Bacillati</taxon>
        <taxon>Bacillota</taxon>
        <taxon>Clostridia</taxon>
        <taxon>Lachnospirales</taxon>
        <taxon>Lachnospiraceae</taxon>
        <taxon>Eisenbergiella</taxon>
    </lineage>
</organism>
<dbReference type="InterPro" id="IPR001387">
    <property type="entry name" value="Cro/C1-type_HTH"/>
</dbReference>
<evidence type="ECO:0000313" key="3">
    <source>
        <dbReference type="EMBL" id="HJD31355.1"/>
    </source>
</evidence>
<dbReference type="InterPro" id="IPR050807">
    <property type="entry name" value="TransReg_Diox_bact_type"/>
</dbReference>
<evidence type="ECO:0000256" key="1">
    <source>
        <dbReference type="ARBA" id="ARBA00023125"/>
    </source>
</evidence>
<dbReference type="AlphaFoldDB" id="A0A9D2QZP1"/>
<dbReference type="Pfam" id="PF01381">
    <property type="entry name" value="HTH_3"/>
    <property type="match status" value="1"/>
</dbReference>
<sequence>MTMEELLVRIGERLYKKRKELGLTQEKMAEQLEMSASYYRDVERGRKHISIENILLVYERTGMDPDYLLAGEELKDKAVMEIFKNCPEEKQPALEQVLADLAEILRQPDLK</sequence>
<feature type="domain" description="HTH cro/C1-type" evidence="2">
    <location>
        <begin position="14"/>
        <end position="68"/>
    </location>
</feature>
<accession>A0A9D2QZP1</accession>